<dbReference type="EMBL" id="JARJCN010000030">
    <property type="protein sequence ID" value="KAJ7086851.1"/>
    <property type="molecule type" value="Genomic_DNA"/>
</dbReference>
<feature type="compositionally biased region" description="Low complexity" evidence="1">
    <location>
        <begin position="40"/>
        <end position="50"/>
    </location>
</feature>
<sequence length="444" mass="48589">MYRRRREAGGSVEVGQWPHARALIPAVKLTGRTVAASLRRTLSKSTSRGGRWTRGHVHRRQAPRSSRQMPACCTHPSTSISLPTYGAYALRRPTYILIRAQLSPHPLLPRRRHPTRPVRLARPLVADVAGRAARPRRRSISHVRCARTGYIRANSPTPRSPTPPRDPPCRARSAARECTGRSARAAPGRDVARPSAAGVSHGPHIAAARRKSTRAPPPLARNAIGADLRGRIPTSRHSRKSPRALPTQQQRPGRTLLPIPHRPVAFAASPRARAHPRPQLHSRAPAICASMPAMRDPNESRAPYPPSNRAVPTSPQSTAPARPPSVEMRDPGVRPKSAFGSRRAQLRNARFYKSRAPQFYESRAPQLSSARTRATSTNKCANFGAQRAARDTPSDASALATRRPPPLRKTRRSSQLPPSRPAERGRLAGAANSNLIVLTLARIP</sequence>
<dbReference type="AlphaFoldDB" id="A0AAD6U1J2"/>
<dbReference type="Proteomes" id="UP001222325">
    <property type="component" value="Unassembled WGS sequence"/>
</dbReference>
<evidence type="ECO:0000256" key="1">
    <source>
        <dbReference type="SAM" id="MobiDB-lite"/>
    </source>
</evidence>
<reference evidence="2" key="1">
    <citation type="submission" date="2023-03" db="EMBL/GenBank/DDBJ databases">
        <title>Massive genome expansion in bonnet fungi (Mycena s.s.) driven by repeated elements and novel gene families across ecological guilds.</title>
        <authorList>
            <consortium name="Lawrence Berkeley National Laboratory"/>
            <person name="Harder C.B."/>
            <person name="Miyauchi S."/>
            <person name="Viragh M."/>
            <person name="Kuo A."/>
            <person name="Thoen E."/>
            <person name="Andreopoulos B."/>
            <person name="Lu D."/>
            <person name="Skrede I."/>
            <person name="Drula E."/>
            <person name="Henrissat B."/>
            <person name="Morin E."/>
            <person name="Kohler A."/>
            <person name="Barry K."/>
            <person name="LaButti K."/>
            <person name="Morin E."/>
            <person name="Salamov A."/>
            <person name="Lipzen A."/>
            <person name="Mereny Z."/>
            <person name="Hegedus B."/>
            <person name="Baldrian P."/>
            <person name="Stursova M."/>
            <person name="Weitz H."/>
            <person name="Taylor A."/>
            <person name="Grigoriev I.V."/>
            <person name="Nagy L.G."/>
            <person name="Martin F."/>
            <person name="Kauserud H."/>
        </authorList>
    </citation>
    <scope>NUCLEOTIDE SEQUENCE</scope>
    <source>
        <strain evidence="2">CBHHK173m</strain>
    </source>
</reference>
<feature type="compositionally biased region" description="Basic residues" evidence="1">
    <location>
        <begin position="133"/>
        <end position="145"/>
    </location>
</feature>
<comment type="caution">
    <text evidence="2">The sequence shown here is derived from an EMBL/GenBank/DDBJ whole genome shotgun (WGS) entry which is preliminary data.</text>
</comment>
<feature type="region of interest" description="Disordered" evidence="1">
    <location>
        <begin position="293"/>
        <end position="345"/>
    </location>
</feature>
<evidence type="ECO:0000313" key="2">
    <source>
        <dbReference type="EMBL" id="KAJ7086851.1"/>
    </source>
</evidence>
<feature type="compositionally biased region" description="Polar residues" evidence="1">
    <location>
        <begin position="365"/>
        <end position="380"/>
    </location>
</feature>
<keyword evidence="3" id="KW-1185">Reference proteome</keyword>
<accession>A0AAD6U1J2</accession>
<name>A0AAD6U1J2_9AGAR</name>
<feature type="region of interest" description="Disordered" evidence="1">
    <location>
        <begin position="40"/>
        <end position="75"/>
    </location>
</feature>
<evidence type="ECO:0000313" key="3">
    <source>
        <dbReference type="Proteomes" id="UP001222325"/>
    </source>
</evidence>
<feature type="region of interest" description="Disordered" evidence="1">
    <location>
        <begin position="362"/>
        <end position="428"/>
    </location>
</feature>
<feature type="compositionally biased region" description="Basic residues" evidence="1">
    <location>
        <begin position="51"/>
        <end position="62"/>
    </location>
</feature>
<protein>
    <submittedName>
        <fullName evidence="2">Uncharacterized protein</fullName>
    </submittedName>
</protein>
<feature type="region of interest" description="Disordered" evidence="1">
    <location>
        <begin position="132"/>
        <end position="257"/>
    </location>
</feature>
<gene>
    <name evidence="2" type="ORF">B0H15DRAFT_344277</name>
</gene>
<proteinExistence type="predicted"/>
<organism evidence="2 3">
    <name type="scientific">Mycena belliarum</name>
    <dbReference type="NCBI Taxonomy" id="1033014"/>
    <lineage>
        <taxon>Eukaryota</taxon>
        <taxon>Fungi</taxon>
        <taxon>Dikarya</taxon>
        <taxon>Basidiomycota</taxon>
        <taxon>Agaricomycotina</taxon>
        <taxon>Agaricomycetes</taxon>
        <taxon>Agaricomycetidae</taxon>
        <taxon>Agaricales</taxon>
        <taxon>Marasmiineae</taxon>
        <taxon>Mycenaceae</taxon>
        <taxon>Mycena</taxon>
    </lineage>
</organism>
<feature type="compositionally biased region" description="Polar residues" evidence="1">
    <location>
        <begin position="310"/>
        <end position="319"/>
    </location>
</feature>